<evidence type="ECO:0000256" key="1">
    <source>
        <dbReference type="SAM" id="Phobius"/>
    </source>
</evidence>
<dbReference type="SUPFAM" id="SSF69318">
    <property type="entry name" value="Integrin alpha N-terminal domain"/>
    <property type="match status" value="1"/>
</dbReference>
<dbReference type="EMBL" id="JBJIAA010000009">
    <property type="protein sequence ID" value="MFL0251102.1"/>
    <property type="molecule type" value="Genomic_DNA"/>
</dbReference>
<protein>
    <recommendedName>
        <fullName evidence="4">VCBS repeat-containing protein</fullName>
    </recommendedName>
</protein>
<dbReference type="RefSeq" id="WP_406787760.1">
    <property type="nucleotide sequence ID" value="NZ_JBJIAA010000009.1"/>
</dbReference>
<keyword evidence="1" id="KW-0812">Transmembrane</keyword>
<reference evidence="2 3" key="1">
    <citation type="submission" date="2024-11" db="EMBL/GenBank/DDBJ databases">
        <authorList>
            <person name="Heng Y.C."/>
            <person name="Lim A.C.H."/>
            <person name="Lee J.K.Y."/>
            <person name="Kittelmann S."/>
        </authorList>
    </citation>
    <scope>NUCLEOTIDE SEQUENCE [LARGE SCALE GENOMIC DNA]</scope>
    <source>
        <strain evidence="2 3">WILCCON 0114</strain>
    </source>
</reference>
<keyword evidence="1" id="KW-0472">Membrane</keyword>
<keyword evidence="3" id="KW-1185">Reference proteome</keyword>
<evidence type="ECO:0000313" key="3">
    <source>
        <dbReference type="Proteomes" id="UP001623592"/>
    </source>
</evidence>
<proteinExistence type="predicted"/>
<comment type="caution">
    <text evidence="2">The sequence shown here is derived from an EMBL/GenBank/DDBJ whole genome shotgun (WGS) entry which is preliminary data.</text>
</comment>
<keyword evidence="1" id="KW-1133">Transmembrane helix</keyword>
<evidence type="ECO:0008006" key="4">
    <source>
        <dbReference type="Google" id="ProtNLM"/>
    </source>
</evidence>
<accession>A0ABW8TFS9</accession>
<evidence type="ECO:0000313" key="2">
    <source>
        <dbReference type="EMBL" id="MFL0251102.1"/>
    </source>
</evidence>
<sequence length="316" mass="36999">MKFNVIFFKRKHLYYIVFFVSLITLFILFILSKQSVSTFNITSKNTVIKDYDVNGDGSNDIIYIKTNNDKYFIQIKCKDKNYILKPNKLVKTMGSYKNYWPITLTLADVTRDKVNEIFVQSSQNDTPIQHMFIWDNNTFKDVLYNYNNIIGLIDSHNNETPKIISANFFNNKIDFSNFILIRNKLKNYTASYKENFIGKDTIAALICKIQTLSPDELKDENKIFSSDSWSTFVQIYNKLIKDNNTYAFEDGSFKDTRYNKDGEISEIKWILNFKGTSKTNINELRNYSLSVTLNASEKDKENEYYFKISNLSLSSN</sequence>
<name>A0ABW8TFS9_9CLOT</name>
<dbReference type="InterPro" id="IPR028994">
    <property type="entry name" value="Integrin_alpha_N"/>
</dbReference>
<dbReference type="Proteomes" id="UP001623592">
    <property type="component" value="Unassembled WGS sequence"/>
</dbReference>
<feature type="transmembrane region" description="Helical" evidence="1">
    <location>
        <begin position="12"/>
        <end position="31"/>
    </location>
</feature>
<organism evidence="2 3">
    <name type="scientific">Clostridium neuense</name>
    <dbReference type="NCBI Taxonomy" id="1728934"/>
    <lineage>
        <taxon>Bacteria</taxon>
        <taxon>Bacillati</taxon>
        <taxon>Bacillota</taxon>
        <taxon>Clostridia</taxon>
        <taxon>Eubacteriales</taxon>
        <taxon>Clostridiaceae</taxon>
        <taxon>Clostridium</taxon>
    </lineage>
</organism>
<gene>
    <name evidence="2" type="ORF">ACJDT4_11765</name>
</gene>